<sequence length="133" mass="14156">MATFAKLLGRALTLTPQVLPARRLHMAAGPGWDVITAMGKMSRQLPAEDAPTPARSAHTEALTMNGLVLKTAMEDAESLNLTDPSASALRLMEHAKAFGASAPASWCLKVRRQYGGLPAGVWTFKNGMPVNSI</sequence>
<accession>A0A8K0EZS3</accession>
<dbReference type="Proteomes" id="UP000838412">
    <property type="component" value="Chromosome 6"/>
</dbReference>
<evidence type="ECO:0000313" key="1">
    <source>
        <dbReference type="EMBL" id="CAH1268564.1"/>
    </source>
</evidence>
<reference evidence="1" key="1">
    <citation type="submission" date="2022-01" db="EMBL/GenBank/DDBJ databases">
        <authorList>
            <person name="Braso-Vives M."/>
        </authorList>
    </citation>
    <scope>NUCLEOTIDE SEQUENCE</scope>
</reference>
<dbReference type="EMBL" id="OV696691">
    <property type="protein sequence ID" value="CAH1268564.1"/>
    <property type="molecule type" value="Genomic_DNA"/>
</dbReference>
<evidence type="ECO:0000313" key="2">
    <source>
        <dbReference type="Proteomes" id="UP000838412"/>
    </source>
</evidence>
<gene>
    <name evidence="1" type="primary">Hypp3902</name>
    <name evidence="1" type="ORF">BLAG_LOCUS21464</name>
</gene>
<organism evidence="1 2">
    <name type="scientific">Branchiostoma lanceolatum</name>
    <name type="common">Common lancelet</name>
    <name type="synonym">Amphioxus lanceolatum</name>
    <dbReference type="NCBI Taxonomy" id="7740"/>
    <lineage>
        <taxon>Eukaryota</taxon>
        <taxon>Metazoa</taxon>
        <taxon>Chordata</taxon>
        <taxon>Cephalochordata</taxon>
        <taxon>Leptocardii</taxon>
        <taxon>Amphioxiformes</taxon>
        <taxon>Branchiostomatidae</taxon>
        <taxon>Branchiostoma</taxon>
    </lineage>
</organism>
<keyword evidence="2" id="KW-1185">Reference proteome</keyword>
<dbReference type="OrthoDB" id="10064820at2759"/>
<dbReference type="AlphaFoldDB" id="A0A8K0EZS3"/>
<name>A0A8K0EZS3_BRALA</name>
<proteinExistence type="predicted"/>
<protein>
    <submittedName>
        <fullName evidence="1">Hypp3902 protein</fullName>
    </submittedName>
</protein>